<dbReference type="GO" id="GO:0008137">
    <property type="term" value="F:NADH dehydrogenase (ubiquinone) activity"/>
    <property type="evidence" value="ECO:0007669"/>
    <property type="project" value="UniProtKB-EC"/>
</dbReference>
<dbReference type="GO" id="GO:0005743">
    <property type="term" value="C:mitochondrial inner membrane"/>
    <property type="evidence" value="ECO:0007669"/>
    <property type="project" value="UniProtKB-SubCell"/>
</dbReference>
<evidence type="ECO:0000259" key="21">
    <source>
        <dbReference type="Pfam" id="PF00662"/>
    </source>
</evidence>
<dbReference type="PANTHER" id="PTHR42829:SF2">
    <property type="entry name" value="NADH-UBIQUINONE OXIDOREDUCTASE CHAIN 5"/>
    <property type="match status" value="1"/>
</dbReference>
<dbReference type="GO" id="GO:0015990">
    <property type="term" value="P:electron transport coupled proton transport"/>
    <property type="evidence" value="ECO:0007669"/>
    <property type="project" value="TreeGrafter"/>
</dbReference>
<dbReference type="PRINTS" id="PR01434">
    <property type="entry name" value="NADHDHGNASE5"/>
</dbReference>
<feature type="transmembrane region" description="Helical" evidence="19">
    <location>
        <begin position="245"/>
        <end position="266"/>
    </location>
</feature>
<feature type="transmembrane region" description="Helical" evidence="19">
    <location>
        <begin position="584"/>
        <end position="602"/>
    </location>
</feature>
<keyword evidence="14 19" id="KW-0496">Mitochondrion</keyword>
<evidence type="ECO:0000256" key="12">
    <source>
        <dbReference type="ARBA" id="ARBA00023027"/>
    </source>
</evidence>
<evidence type="ECO:0000256" key="7">
    <source>
        <dbReference type="ARBA" id="ARBA00022692"/>
    </source>
</evidence>
<name>W8FMA6_MACAS</name>
<dbReference type="Pfam" id="PF00361">
    <property type="entry name" value="Proton_antipo_M"/>
    <property type="match status" value="1"/>
</dbReference>
<evidence type="ECO:0000256" key="11">
    <source>
        <dbReference type="ARBA" id="ARBA00022989"/>
    </source>
</evidence>
<evidence type="ECO:0000256" key="15">
    <source>
        <dbReference type="ARBA" id="ARBA00023136"/>
    </source>
</evidence>
<evidence type="ECO:0000256" key="3">
    <source>
        <dbReference type="ARBA" id="ARBA00012944"/>
    </source>
</evidence>
<comment type="catalytic activity">
    <reaction evidence="18 19">
        <text>a ubiquinone + NADH + 5 H(+)(in) = a ubiquinol + NAD(+) + 4 H(+)(out)</text>
        <dbReference type="Rhea" id="RHEA:29091"/>
        <dbReference type="Rhea" id="RHEA-COMP:9565"/>
        <dbReference type="Rhea" id="RHEA-COMP:9566"/>
        <dbReference type="ChEBI" id="CHEBI:15378"/>
        <dbReference type="ChEBI" id="CHEBI:16389"/>
        <dbReference type="ChEBI" id="CHEBI:17976"/>
        <dbReference type="ChEBI" id="CHEBI:57540"/>
        <dbReference type="ChEBI" id="CHEBI:57945"/>
        <dbReference type="EC" id="7.1.1.2"/>
    </reaction>
</comment>
<dbReference type="InterPro" id="IPR001750">
    <property type="entry name" value="ND/Mrp_TM"/>
</dbReference>
<evidence type="ECO:0000256" key="19">
    <source>
        <dbReference type="RuleBase" id="RU003404"/>
    </source>
</evidence>
<keyword evidence="7 19" id="KW-0812">Transmembrane</keyword>
<evidence type="ECO:0000256" key="16">
    <source>
        <dbReference type="ARBA" id="ARBA00024313"/>
    </source>
</evidence>
<evidence type="ECO:0000256" key="4">
    <source>
        <dbReference type="ARBA" id="ARBA00021096"/>
    </source>
</evidence>
<evidence type="ECO:0000256" key="9">
    <source>
        <dbReference type="ARBA" id="ARBA00022967"/>
    </source>
</evidence>
<protein>
    <recommendedName>
        <fullName evidence="4 19">NADH-ubiquinone oxidoreductase chain 5</fullName>
        <ecNumber evidence="3 19">7.1.1.2</ecNumber>
    </recommendedName>
</protein>
<keyword evidence="11 19" id="KW-1133">Transmembrane helix</keyword>
<dbReference type="GO" id="GO:0003954">
    <property type="term" value="F:NADH dehydrogenase activity"/>
    <property type="evidence" value="ECO:0007669"/>
    <property type="project" value="TreeGrafter"/>
</dbReference>
<feature type="transmembrane region" description="Helical" evidence="19">
    <location>
        <begin position="272"/>
        <end position="294"/>
    </location>
</feature>
<comment type="similarity">
    <text evidence="2 19">Belongs to the complex I subunit 5 family.</text>
</comment>
<dbReference type="EC" id="7.1.1.2" evidence="3 19"/>
<feature type="domain" description="NADH dehydrogenase subunit 5 C-terminal" evidence="22">
    <location>
        <begin position="422"/>
        <end position="602"/>
    </location>
</feature>
<dbReference type="RefSeq" id="YP_009019989.1">
    <property type="nucleotide sequence ID" value="NC_023795.1"/>
</dbReference>
<feature type="transmembrane region" description="Helical" evidence="19">
    <location>
        <begin position="39"/>
        <end position="57"/>
    </location>
</feature>
<feature type="transmembrane region" description="Helical" evidence="19">
    <location>
        <begin position="172"/>
        <end position="191"/>
    </location>
</feature>
<dbReference type="InterPro" id="IPR010934">
    <property type="entry name" value="NADH_DH_su5_C"/>
</dbReference>
<evidence type="ECO:0000256" key="10">
    <source>
        <dbReference type="ARBA" id="ARBA00022982"/>
    </source>
</evidence>
<keyword evidence="15 19" id="KW-0472">Membrane</keyword>
<evidence type="ECO:0000259" key="20">
    <source>
        <dbReference type="Pfam" id="PF00361"/>
    </source>
</evidence>
<geneLocation type="mitochondrion" evidence="23"/>
<dbReference type="AlphaFoldDB" id="W8FMA6"/>
<dbReference type="PRINTS" id="PR01435">
    <property type="entry name" value="NPOXDRDTASE5"/>
</dbReference>
<dbReference type="GO" id="GO:0042773">
    <property type="term" value="P:ATP synthesis coupled electron transport"/>
    <property type="evidence" value="ECO:0007669"/>
    <property type="project" value="InterPro"/>
</dbReference>
<keyword evidence="6" id="KW-0679">Respiratory chain</keyword>
<keyword evidence="8" id="KW-0999">Mitochondrion inner membrane</keyword>
<dbReference type="PANTHER" id="PTHR42829">
    <property type="entry name" value="NADH-UBIQUINONE OXIDOREDUCTASE CHAIN 5"/>
    <property type="match status" value="1"/>
</dbReference>
<evidence type="ECO:0000256" key="14">
    <source>
        <dbReference type="ARBA" id="ARBA00023128"/>
    </source>
</evidence>
<evidence type="ECO:0000259" key="22">
    <source>
        <dbReference type="Pfam" id="PF06455"/>
    </source>
</evidence>
<evidence type="ECO:0000256" key="1">
    <source>
        <dbReference type="ARBA" id="ARBA00004448"/>
    </source>
</evidence>
<comment type="subunit">
    <text evidence="17">Core subunit of respiratory chain NADH dehydrogenase (Complex I) which is composed of 45 different subunits.</text>
</comment>
<evidence type="ECO:0000256" key="17">
    <source>
        <dbReference type="ARBA" id="ARBA00024376"/>
    </source>
</evidence>
<dbReference type="InterPro" id="IPR018393">
    <property type="entry name" value="NADHpl_OxRdtase_5_subgr"/>
</dbReference>
<feature type="domain" description="NADH:quinone oxidoreductase/Mrp antiporter transmembrane" evidence="20">
    <location>
        <begin position="134"/>
        <end position="414"/>
    </location>
</feature>
<dbReference type="Pfam" id="PF00662">
    <property type="entry name" value="Proton_antipo_N"/>
    <property type="match status" value="1"/>
</dbReference>
<keyword evidence="13 19" id="KW-0830">Ubiquinone</keyword>
<sequence length="603" mass="67444">MTMYSPIMMTTLISLTLPIFAALINPYKKRPYPDYVKMTVMYAFITSLSSTTLFIFLNQETTIWSWHWVMTQTLNLTLSFKLDYFSMMFIPIALFITWSIMEFSLWYMNSDPNINQFFKYLLIFLTAMLILVTANNLFQFLIGWEGVGIMSFLLISWWHARTDANTAAIQAILYNRIGDIGLILAMAWFLLHYNSWDLQQVLALNSNSSSLPLAGLLLAAAGKSAQFGLHPWLPSAMEGPTPVSALLHSSTMVVAGVFLLIRFHPLMETNTLIQNLTLCLGAITTLFMAICALTQNDIKKIVAFSTSSQLGLMMVTIGINQPYLAFLHICTHAFFKAMLFMCSGSIIHNLSNEQDIRKMGGLLKAMPLTSTSLTIGNLALTGMPFLTGFYSKDLIIEATNTSYTNAWALFITLIAISLTSAYSTRTILLTLTGQPRFPALTNINENNPALLNPIKRLTMGSMITGFLITNSIPPTSLPQPMMPLYLKLSALCTTTLGFLAALDLTLMTNKLKMKNPTQMFKFSNMLGYFPTTIHRTIPYQNLLMGQNLALLLLDSAWLEKSMPKMISQAHITASMTVTTQKGMIKLYSLSFLIPLTLALFLMM</sequence>
<comment type="function">
    <text evidence="16 19">Core subunit of the mitochondrial membrane respiratory chain NADH dehydrogenase (Complex I) which catalyzes electron transfer from NADH through the respiratory chain, using ubiquinone as an electron acceptor. Essential for the catalytic activity and assembly of complex I.</text>
</comment>
<proteinExistence type="inferred from homology"/>
<evidence type="ECO:0000256" key="2">
    <source>
        <dbReference type="ARBA" id="ARBA00008200"/>
    </source>
</evidence>
<dbReference type="NCBIfam" id="TIGR01974">
    <property type="entry name" value="NDH_I_L"/>
    <property type="match status" value="1"/>
</dbReference>
<reference evidence="23" key="1">
    <citation type="journal article" date="2014" name="Mitochondrial DNA">
        <title>The complete mitochondrial genome of Assamese Macaques (Macaca assamensis).</title>
        <authorList>
            <person name="Jiang J."/>
            <person name="Li P."/>
            <person name="Yu J."/>
            <person name="Zhao G."/>
            <person name="Yi Y."/>
            <person name="Yue B."/>
            <person name="Li J."/>
        </authorList>
    </citation>
    <scope>NUCLEOTIDE SEQUENCE</scope>
</reference>
<dbReference type="InterPro" id="IPR003945">
    <property type="entry name" value="NU5C-like"/>
</dbReference>
<keyword evidence="10" id="KW-0249">Electron transport</keyword>
<evidence type="ECO:0000256" key="5">
    <source>
        <dbReference type="ARBA" id="ARBA00022448"/>
    </source>
</evidence>
<keyword evidence="12 19" id="KW-0520">NAD</keyword>
<dbReference type="GeneID" id="18667959"/>
<evidence type="ECO:0000256" key="18">
    <source>
        <dbReference type="ARBA" id="ARBA00049551"/>
    </source>
</evidence>
<dbReference type="InterPro" id="IPR001516">
    <property type="entry name" value="Proton_antipo_N"/>
</dbReference>
<dbReference type="EMBL" id="KF990122">
    <property type="protein sequence ID" value="AHK06876.1"/>
    <property type="molecule type" value="Genomic_DNA"/>
</dbReference>
<feature type="transmembrane region" description="Helical" evidence="19">
    <location>
        <begin position="6"/>
        <end position="27"/>
    </location>
</feature>
<dbReference type="Pfam" id="PF06455">
    <property type="entry name" value="NADH5_C"/>
    <property type="match status" value="1"/>
</dbReference>
<feature type="transmembrane region" description="Helical" evidence="19">
    <location>
        <begin position="484"/>
        <end position="506"/>
    </location>
</feature>
<evidence type="ECO:0000256" key="6">
    <source>
        <dbReference type="ARBA" id="ARBA00022660"/>
    </source>
</evidence>
<feature type="domain" description="NADH-Ubiquinone oxidoreductase (complex I) chain 5 N-terminal" evidence="21">
    <location>
        <begin position="68"/>
        <end position="118"/>
    </location>
</feature>
<evidence type="ECO:0000256" key="13">
    <source>
        <dbReference type="ARBA" id="ARBA00023075"/>
    </source>
</evidence>
<comment type="subcellular location">
    <subcellularLocation>
        <location evidence="1">Mitochondrion inner membrane</location>
        <topology evidence="1">Multi-pass membrane protein</topology>
    </subcellularLocation>
</comment>
<feature type="transmembrane region" description="Helical" evidence="19">
    <location>
        <begin position="117"/>
        <end position="134"/>
    </location>
</feature>
<keyword evidence="5 19" id="KW-0813">Transport</keyword>
<evidence type="ECO:0000313" key="23">
    <source>
        <dbReference type="EMBL" id="AHK06876.1"/>
    </source>
</evidence>
<feature type="transmembrane region" description="Helical" evidence="19">
    <location>
        <begin position="406"/>
        <end position="433"/>
    </location>
</feature>
<dbReference type="CTD" id="4540"/>
<evidence type="ECO:0000256" key="8">
    <source>
        <dbReference type="ARBA" id="ARBA00022792"/>
    </source>
</evidence>
<accession>W8FMA6</accession>
<feature type="transmembrane region" description="Helical" evidence="19">
    <location>
        <begin position="84"/>
        <end position="105"/>
    </location>
</feature>
<feature type="transmembrane region" description="Helical" evidence="19">
    <location>
        <begin position="140"/>
        <end position="160"/>
    </location>
</feature>
<organism evidence="23">
    <name type="scientific">Macaca assamensis</name>
    <name type="common">Assam macaque</name>
    <name type="synonym">Assamese macaque</name>
    <dbReference type="NCBI Taxonomy" id="9551"/>
    <lineage>
        <taxon>Eukaryota</taxon>
        <taxon>Metazoa</taxon>
        <taxon>Chordata</taxon>
        <taxon>Craniata</taxon>
        <taxon>Vertebrata</taxon>
        <taxon>Euteleostomi</taxon>
        <taxon>Mammalia</taxon>
        <taxon>Eutheria</taxon>
        <taxon>Euarchontoglires</taxon>
        <taxon>Primates</taxon>
        <taxon>Haplorrhini</taxon>
        <taxon>Catarrhini</taxon>
        <taxon>Cercopithecidae</taxon>
        <taxon>Cercopithecinae</taxon>
        <taxon>Macaca</taxon>
    </lineage>
</organism>
<gene>
    <name evidence="23" type="primary">ND5</name>
</gene>
<keyword evidence="9" id="KW-1278">Translocase</keyword>